<dbReference type="InterPro" id="IPR002577">
    <property type="entry name" value="HTH_HxlR"/>
</dbReference>
<dbReference type="SUPFAM" id="SSF46785">
    <property type="entry name" value="Winged helix' DNA-binding domain"/>
    <property type="match status" value="1"/>
</dbReference>
<dbReference type="GO" id="GO:0003677">
    <property type="term" value="F:DNA binding"/>
    <property type="evidence" value="ECO:0007669"/>
    <property type="project" value="UniProtKB-KW"/>
</dbReference>
<dbReference type="Pfam" id="PF01638">
    <property type="entry name" value="HxlR"/>
    <property type="match status" value="1"/>
</dbReference>
<evidence type="ECO:0000259" key="4">
    <source>
        <dbReference type="PROSITE" id="PS51118"/>
    </source>
</evidence>
<evidence type="ECO:0000256" key="2">
    <source>
        <dbReference type="ARBA" id="ARBA00023125"/>
    </source>
</evidence>
<protein>
    <submittedName>
        <fullName evidence="5">Transcriptional regulator</fullName>
    </submittedName>
</protein>
<dbReference type="STRING" id="1844.UG56_017485"/>
<dbReference type="InterPro" id="IPR036390">
    <property type="entry name" value="WH_DNA-bd_sf"/>
</dbReference>
<dbReference type="PROSITE" id="PS51118">
    <property type="entry name" value="HTH_HXLR"/>
    <property type="match status" value="1"/>
</dbReference>
<keyword evidence="6" id="KW-1185">Reference proteome</keyword>
<proteinExistence type="predicted"/>
<gene>
    <name evidence="5" type="ORF">UG56_017485</name>
</gene>
<comment type="caution">
    <text evidence="5">The sequence shown here is derived from an EMBL/GenBank/DDBJ whole genome shotgun (WGS) entry which is preliminary data.</text>
</comment>
<accession>A0A1J4N1E8</accession>
<name>A0A1J4N1E8_9ACTN</name>
<organism evidence="5 6">
    <name type="scientific">Nocardioides luteus</name>
    <dbReference type="NCBI Taxonomy" id="1844"/>
    <lineage>
        <taxon>Bacteria</taxon>
        <taxon>Bacillati</taxon>
        <taxon>Actinomycetota</taxon>
        <taxon>Actinomycetes</taxon>
        <taxon>Propionibacteriales</taxon>
        <taxon>Nocardioidaceae</taxon>
        <taxon>Nocardioides</taxon>
    </lineage>
</organism>
<keyword evidence="3" id="KW-0804">Transcription</keyword>
<keyword evidence="1" id="KW-0805">Transcription regulation</keyword>
<dbReference type="PANTHER" id="PTHR33204:SF18">
    <property type="entry name" value="TRANSCRIPTIONAL REGULATORY PROTEIN"/>
    <property type="match status" value="1"/>
</dbReference>
<dbReference type="OrthoDB" id="9792527at2"/>
<evidence type="ECO:0000256" key="3">
    <source>
        <dbReference type="ARBA" id="ARBA00023163"/>
    </source>
</evidence>
<evidence type="ECO:0000313" key="5">
    <source>
        <dbReference type="EMBL" id="OIJ25397.1"/>
    </source>
</evidence>
<evidence type="ECO:0000313" key="6">
    <source>
        <dbReference type="Proteomes" id="UP000033772"/>
    </source>
</evidence>
<reference evidence="5" key="1">
    <citation type="submission" date="2016-10" db="EMBL/GenBank/DDBJ databases">
        <title>Draft Genome Sequence of Nocardioides luteus Strain BAFB, an Alkane-Degrading Bacterium Isolated from JP-7 Polluted Soil.</title>
        <authorList>
            <person name="Brown L."/>
            <person name="Ruiz O.N."/>
            <person name="Gunasekera T."/>
        </authorList>
    </citation>
    <scope>NUCLEOTIDE SEQUENCE [LARGE SCALE GENOMIC DNA]</scope>
    <source>
        <strain evidence="5">BAFB</strain>
    </source>
</reference>
<keyword evidence="2" id="KW-0238">DNA-binding</keyword>
<dbReference type="PANTHER" id="PTHR33204">
    <property type="entry name" value="TRANSCRIPTIONAL REGULATOR, MARR FAMILY"/>
    <property type="match status" value="1"/>
</dbReference>
<dbReference type="InterPro" id="IPR036388">
    <property type="entry name" value="WH-like_DNA-bd_sf"/>
</dbReference>
<dbReference type="Proteomes" id="UP000033772">
    <property type="component" value="Unassembled WGS sequence"/>
</dbReference>
<feature type="domain" description="HTH hxlR-type" evidence="4">
    <location>
        <begin position="8"/>
        <end position="105"/>
    </location>
</feature>
<dbReference type="AlphaFoldDB" id="A0A1J4N1E8"/>
<dbReference type="RefSeq" id="WP_045547873.1">
    <property type="nucleotide sequence ID" value="NZ_JZDQ02000025.1"/>
</dbReference>
<dbReference type="Gene3D" id="1.10.10.10">
    <property type="entry name" value="Winged helix-like DNA-binding domain superfamily/Winged helix DNA-binding domain"/>
    <property type="match status" value="1"/>
</dbReference>
<evidence type="ECO:0000256" key="1">
    <source>
        <dbReference type="ARBA" id="ARBA00023015"/>
    </source>
</evidence>
<dbReference type="EMBL" id="JZDQ02000025">
    <property type="protein sequence ID" value="OIJ25397.1"/>
    <property type="molecule type" value="Genomic_DNA"/>
</dbReference>
<sequence>MKTDVRECSVARTLELVGSKWTLLVVRELFLGSRRFEEIVRFTGGPRDILTDRLRSLEAHGLVTRVQYEQRPPRFEYHLTELGRSLGPIIAAMREFGDRHLAGEDGPPLRFEHSCGAEFHPVLACKACGEVVRSGEVEIAAAVS</sequence>